<evidence type="ECO:0000313" key="4">
    <source>
        <dbReference type="Proteomes" id="UP000758155"/>
    </source>
</evidence>
<evidence type="ECO:0000256" key="1">
    <source>
        <dbReference type="SAM" id="Coils"/>
    </source>
</evidence>
<feature type="coiled-coil region" evidence="1">
    <location>
        <begin position="148"/>
        <end position="175"/>
    </location>
</feature>
<gene>
    <name evidence="3" type="ORF">E8E12_000500</name>
</gene>
<comment type="caution">
    <text evidence="3">The sequence shown here is derived from an EMBL/GenBank/DDBJ whole genome shotgun (WGS) entry which is preliminary data.</text>
</comment>
<dbReference type="EMBL" id="SWKV01000338">
    <property type="protein sequence ID" value="KAF3027937.1"/>
    <property type="molecule type" value="Genomic_DNA"/>
</dbReference>
<accession>A0A9P4WFA9</accession>
<dbReference type="Proteomes" id="UP000758155">
    <property type="component" value="Unassembled WGS sequence"/>
</dbReference>
<evidence type="ECO:0000313" key="3">
    <source>
        <dbReference type="EMBL" id="KAF3027937.1"/>
    </source>
</evidence>
<proteinExistence type="predicted"/>
<reference evidence="3" key="1">
    <citation type="submission" date="2019-04" db="EMBL/GenBank/DDBJ databases">
        <title>Sequencing of skin fungus with MAO and IRED activity.</title>
        <authorList>
            <person name="Marsaioli A.J."/>
            <person name="Bonatto J.M.C."/>
            <person name="Reis Junior O."/>
        </authorList>
    </citation>
    <scope>NUCLEOTIDE SEQUENCE</scope>
    <source>
        <strain evidence="3">28M1</strain>
    </source>
</reference>
<protein>
    <submittedName>
        <fullName evidence="3">Uncharacterized protein</fullName>
    </submittedName>
</protein>
<feature type="region of interest" description="Disordered" evidence="2">
    <location>
        <begin position="178"/>
        <end position="240"/>
    </location>
</feature>
<dbReference type="AlphaFoldDB" id="A0A9P4WFA9"/>
<name>A0A9P4WFA9_9PLEO</name>
<dbReference type="OrthoDB" id="10378080at2759"/>
<evidence type="ECO:0000256" key="2">
    <source>
        <dbReference type="SAM" id="MobiDB-lite"/>
    </source>
</evidence>
<organism evidence="3 4">
    <name type="scientific">Didymella heteroderae</name>
    <dbReference type="NCBI Taxonomy" id="1769908"/>
    <lineage>
        <taxon>Eukaryota</taxon>
        <taxon>Fungi</taxon>
        <taxon>Dikarya</taxon>
        <taxon>Ascomycota</taxon>
        <taxon>Pezizomycotina</taxon>
        <taxon>Dothideomycetes</taxon>
        <taxon>Pleosporomycetidae</taxon>
        <taxon>Pleosporales</taxon>
        <taxon>Pleosporineae</taxon>
        <taxon>Didymellaceae</taxon>
        <taxon>Didymella</taxon>
    </lineage>
</organism>
<keyword evidence="4" id="KW-1185">Reference proteome</keyword>
<keyword evidence="1" id="KW-0175">Coiled coil</keyword>
<sequence length="240" mass="25621">MPVPVPPGALSQAHRVICLRAVRAIARRRWLRREEFAFASASSSKCKYCTKQAEKCRCVPVYAGTEYDAFWIAFVAWEEAEVEEGLGEREKEAAEAVLRCAEEELYRTARDLAQLVQVGSAQLKGLTAADMLLHQHLAPPDRGTSAAIRSLVEVVAELKGEVEALRQAVVSLQGRGVSGAAEGSGELGRSARGQAASRKNKGKGRAGPEPVEDLGLTGGDSDLDSSLSDLADDTAMVDAA</sequence>